<dbReference type="InterPro" id="IPR050327">
    <property type="entry name" value="Proton-linked_MCT"/>
</dbReference>
<feature type="transmembrane region" description="Helical" evidence="4">
    <location>
        <begin position="417"/>
        <end position="436"/>
    </location>
</feature>
<dbReference type="SUPFAM" id="SSF103473">
    <property type="entry name" value="MFS general substrate transporter"/>
    <property type="match status" value="1"/>
</dbReference>
<comment type="caution">
    <text evidence="6">The sequence shown here is derived from an EMBL/GenBank/DDBJ whole genome shotgun (WGS) entry which is preliminary data.</text>
</comment>
<feature type="transmembrane region" description="Helical" evidence="4">
    <location>
        <begin position="327"/>
        <end position="346"/>
    </location>
</feature>
<sequence length="446" mass="49522">MRTLLQSMPNPTKISLVNPHRFPFFYGYIVLVIGSIGILASIPGQTIGVSVFTDPVKDALGLSRNEFSNAYMLGTLLSSALVARAGIWFDAYGARYVAFFATLLLGASLLLFSVSVEISETIKRVFNFQSWSVPFLLITLLFFLIRFSGQGVLTMASRNMIMMWFRKNRGKINSISSITVSLGFSSAPILLNRLIDDHGWAMSWQIMAMSLFVFCVCILLLYRNRPEDFDLLPDGGEKKELDQEKEATETDFTLKEAKKTRAFWMFGLVLAFNSFYVTGFTFHIVSIFGSQNYSKAEAIAIFLPMSIIAIFVSTLCNILSDYIQHKIYLFIMLSAGVLASLGLLLLSHPIGVYLLVGGLGTMGGLFAVINAVTWPSFFGRKFLGSISGKVMSFLVVGSAIAPSLFSYCFTTLGSYRYMGYVTLAFLLFLIIGSFKVKNPQLKTEDI</sequence>
<dbReference type="Pfam" id="PF07690">
    <property type="entry name" value="MFS_1"/>
    <property type="match status" value="1"/>
</dbReference>
<evidence type="ECO:0000313" key="7">
    <source>
        <dbReference type="Proteomes" id="UP000315363"/>
    </source>
</evidence>
<dbReference type="EMBL" id="VHIF01000001">
    <property type="protein sequence ID" value="TQO36427.1"/>
    <property type="molecule type" value="Genomic_DNA"/>
</dbReference>
<keyword evidence="1 4" id="KW-0812">Transmembrane</keyword>
<organism evidence="6 7">
    <name type="scientific">Arenibacter algicola</name>
    <dbReference type="NCBI Taxonomy" id="616991"/>
    <lineage>
        <taxon>Bacteria</taxon>
        <taxon>Pseudomonadati</taxon>
        <taxon>Bacteroidota</taxon>
        <taxon>Flavobacteriia</taxon>
        <taxon>Flavobacteriales</taxon>
        <taxon>Flavobacteriaceae</taxon>
        <taxon>Arenibacter</taxon>
    </lineage>
</organism>
<keyword evidence="2 4" id="KW-1133">Transmembrane helix</keyword>
<feature type="transmembrane region" description="Helical" evidence="4">
    <location>
        <begin position="21"/>
        <end position="42"/>
    </location>
</feature>
<evidence type="ECO:0000256" key="1">
    <source>
        <dbReference type="ARBA" id="ARBA00022692"/>
    </source>
</evidence>
<feature type="transmembrane region" description="Helical" evidence="4">
    <location>
        <begin position="298"/>
        <end position="320"/>
    </location>
</feature>
<evidence type="ECO:0000259" key="5">
    <source>
        <dbReference type="PROSITE" id="PS50850"/>
    </source>
</evidence>
<dbReference type="PANTHER" id="PTHR11360">
    <property type="entry name" value="MONOCARBOXYLATE TRANSPORTER"/>
    <property type="match status" value="1"/>
</dbReference>
<dbReference type="PANTHER" id="PTHR11360:SF308">
    <property type="entry name" value="BLL3089 PROTEIN"/>
    <property type="match status" value="1"/>
</dbReference>
<name>A0ABY3A6U4_9FLAO</name>
<feature type="transmembrane region" description="Helical" evidence="4">
    <location>
        <begin position="70"/>
        <end position="89"/>
    </location>
</feature>
<feature type="transmembrane region" description="Helical" evidence="4">
    <location>
        <begin position="96"/>
        <end position="116"/>
    </location>
</feature>
<feature type="transmembrane region" description="Helical" evidence="4">
    <location>
        <begin position="128"/>
        <end position="149"/>
    </location>
</feature>
<feature type="transmembrane region" description="Helical" evidence="4">
    <location>
        <begin position="262"/>
        <end position="286"/>
    </location>
</feature>
<dbReference type="Gene3D" id="1.20.1250.20">
    <property type="entry name" value="MFS general substrate transporter like domains"/>
    <property type="match status" value="2"/>
</dbReference>
<feature type="transmembrane region" description="Helical" evidence="4">
    <location>
        <begin position="170"/>
        <end position="191"/>
    </location>
</feature>
<keyword evidence="7" id="KW-1185">Reference proteome</keyword>
<evidence type="ECO:0000256" key="2">
    <source>
        <dbReference type="ARBA" id="ARBA00022989"/>
    </source>
</evidence>
<evidence type="ECO:0000313" key="6">
    <source>
        <dbReference type="EMBL" id="TQO36427.1"/>
    </source>
</evidence>
<accession>A0ABY3A6U4</accession>
<dbReference type="Proteomes" id="UP000315363">
    <property type="component" value="Unassembled WGS sequence"/>
</dbReference>
<reference evidence="6 7" key="1">
    <citation type="submission" date="2019-06" db="EMBL/GenBank/DDBJ databases">
        <title>A large-scale integrated study on North Sea by COGITO (Coastal Microbe Genomic &amp; Taxonomic Observatory).</title>
        <authorList>
            <person name="Teeling H."/>
        </authorList>
    </citation>
    <scope>NUCLEOTIDE SEQUENCE [LARGE SCALE GENOMIC DNA]</scope>
    <source>
        <strain evidence="6 7">MAR_2009_79</strain>
    </source>
</reference>
<feature type="transmembrane region" description="Helical" evidence="4">
    <location>
        <begin position="203"/>
        <end position="222"/>
    </location>
</feature>
<dbReference type="InterPro" id="IPR020846">
    <property type="entry name" value="MFS_dom"/>
</dbReference>
<dbReference type="InterPro" id="IPR011701">
    <property type="entry name" value="MFS"/>
</dbReference>
<evidence type="ECO:0000256" key="4">
    <source>
        <dbReference type="SAM" id="Phobius"/>
    </source>
</evidence>
<gene>
    <name evidence="6" type="ORF">GQ41_1002</name>
</gene>
<feature type="transmembrane region" description="Helical" evidence="4">
    <location>
        <begin position="386"/>
        <end position="405"/>
    </location>
</feature>
<proteinExistence type="predicted"/>
<feature type="domain" description="Major facilitator superfamily (MFS) profile" evidence="5">
    <location>
        <begin position="29"/>
        <end position="437"/>
    </location>
</feature>
<evidence type="ECO:0000256" key="3">
    <source>
        <dbReference type="ARBA" id="ARBA00023136"/>
    </source>
</evidence>
<protein>
    <submittedName>
        <fullName evidence="6">MFS transporter</fullName>
    </submittedName>
</protein>
<feature type="transmembrane region" description="Helical" evidence="4">
    <location>
        <begin position="352"/>
        <end position="374"/>
    </location>
</feature>
<keyword evidence="3 4" id="KW-0472">Membrane</keyword>
<dbReference type="PROSITE" id="PS50850">
    <property type="entry name" value="MFS"/>
    <property type="match status" value="1"/>
</dbReference>
<dbReference type="InterPro" id="IPR036259">
    <property type="entry name" value="MFS_trans_sf"/>
</dbReference>